<dbReference type="InterPro" id="IPR035906">
    <property type="entry name" value="MetI-like_sf"/>
</dbReference>
<dbReference type="Gene3D" id="1.10.3720.10">
    <property type="entry name" value="MetI-like"/>
    <property type="match status" value="1"/>
</dbReference>
<feature type="transmembrane region" description="Helical" evidence="7">
    <location>
        <begin position="181"/>
        <end position="203"/>
    </location>
</feature>
<evidence type="ECO:0000256" key="1">
    <source>
        <dbReference type="ARBA" id="ARBA00004651"/>
    </source>
</evidence>
<dbReference type="PROSITE" id="PS50928">
    <property type="entry name" value="ABC_TM1"/>
    <property type="match status" value="1"/>
</dbReference>
<dbReference type="AlphaFoldDB" id="A0A4R6U8L1"/>
<keyword evidence="3" id="KW-1003">Cell membrane</keyword>
<keyword evidence="2 7" id="KW-0813">Transport</keyword>
<dbReference type="SUPFAM" id="SSF161098">
    <property type="entry name" value="MetI-like"/>
    <property type="match status" value="1"/>
</dbReference>
<feature type="transmembrane region" description="Helical" evidence="7">
    <location>
        <begin position="12"/>
        <end position="30"/>
    </location>
</feature>
<evidence type="ECO:0000256" key="4">
    <source>
        <dbReference type="ARBA" id="ARBA00022692"/>
    </source>
</evidence>
<evidence type="ECO:0000256" key="6">
    <source>
        <dbReference type="ARBA" id="ARBA00023136"/>
    </source>
</evidence>
<proteinExistence type="inferred from homology"/>
<evidence type="ECO:0000256" key="3">
    <source>
        <dbReference type="ARBA" id="ARBA00022475"/>
    </source>
</evidence>
<name>A0A4R6U8L1_9BACI</name>
<organism evidence="9 10">
    <name type="scientific">Aureibacillus halotolerans</name>
    <dbReference type="NCBI Taxonomy" id="1508390"/>
    <lineage>
        <taxon>Bacteria</taxon>
        <taxon>Bacillati</taxon>
        <taxon>Bacillota</taxon>
        <taxon>Bacilli</taxon>
        <taxon>Bacillales</taxon>
        <taxon>Bacillaceae</taxon>
        <taxon>Aureibacillus</taxon>
    </lineage>
</organism>
<dbReference type="PANTHER" id="PTHR43744">
    <property type="entry name" value="ABC TRANSPORTER PERMEASE PROTEIN MG189-RELATED-RELATED"/>
    <property type="match status" value="1"/>
</dbReference>
<feature type="domain" description="ABC transmembrane type-1" evidence="8">
    <location>
        <begin position="73"/>
        <end position="277"/>
    </location>
</feature>
<evidence type="ECO:0000313" key="9">
    <source>
        <dbReference type="EMBL" id="TDQ42920.1"/>
    </source>
</evidence>
<keyword evidence="6 7" id="KW-0472">Membrane</keyword>
<dbReference type="GO" id="GO:0055085">
    <property type="term" value="P:transmembrane transport"/>
    <property type="evidence" value="ECO:0007669"/>
    <property type="project" value="InterPro"/>
</dbReference>
<evidence type="ECO:0000256" key="2">
    <source>
        <dbReference type="ARBA" id="ARBA00022448"/>
    </source>
</evidence>
<feature type="transmembrane region" description="Helical" evidence="7">
    <location>
        <begin position="136"/>
        <end position="160"/>
    </location>
</feature>
<evidence type="ECO:0000256" key="5">
    <source>
        <dbReference type="ARBA" id="ARBA00022989"/>
    </source>
</evidence>
<feature type="transmembrane region" description="Helical" evidence="7">
    <location>
        <begin position="108"/>
        <end position="130"/>
    </location>
</feature>
<protein>
    <submittedName>
        <fullName evidence="9">Carbohydrate ABC transporter membrane protein 2 (CUT1 family)</fullName>
    </submittedName>
</protein>
<evidence type="ECO:0000259" key="8">
    <source>
        <dbReference type="PROSITE" id="PS50928"/>
    </source>
</evidence>
<evidence type="ECO:0000256" key="7">
    <source>
        <dbReference type="RuleBase" id="RU363032"/>
    </source>
</evidence>
<dbReference type="RefSeq" id="WP_133578741.1">
    <property type="nucleotide sequence ID" value="NZ_SNYJ01000001.1"/>
</dbReference>
<dbReference type="CDD" id="cd06261">
    <property type="entry name" value="TM_PBP2"/>
    <property type="match status" value="1"/>
</dbReference>
<feature type="transmembrane region" description="Helical" evidence="7">
    <location>
        <begin position="258"/>
        <end position="277"/>
    </location>
</feature>
<dbReference type="GO" id="GO:0005886">
    <property type="term" value="C:plasma membrane"/>
    <property type="evidence" value="ECO:0007669"/>
    <property type="project" value="UniProtKB-SubCell"/>
</dbReference>
<dbReference type="EMBL" id="SNYJ01000001">
    <property type="protein sequence ID" value="TDQ42920.1"/>
    <property type="molecule type" value="Genomic_DNA"/>
</dbReference>
<gene>
    <name evidence="9" type="ORF">EV213_101350</name>
</gene>
<feature type="transmembrane region" description="Helical" evidence="7">
    <location>
        <begin position="77"/>
        <end position="96"/>
    </location>
</feature>
<keyword evidence="5 7" id="KW-1133">Transmembrane helix</keyword>
<dbReference type="Pfam" id="PF00528">
    <property type="entry name" value="BPD_transp_1"/>
    <property type="match status" value="1"/>
</dbReference>
<dbReference type="OrthoDB" id="9810086at2"/>
<dbReference type="Proteomes" id="UP000295632">
    <property type="component" value="Unassembled WGS sequence"/>
</dbReference>
<keyword evidence="4 7" id="KW-0812">Transmembrane</keyword>
<keyword evidence="10" id="KW-1185">Reference proteome</keyword>
<dbReference type="PANTHER" id="PTHR43744:SF9">
    <property type="entry name" value="POLYGALACTURONAN_RHAMNOGALACTURONAN TRANSPORT SYSTEM PERMEASE PROTEIN YTCP"/>
    <property type="match status" value="1"/>
</dbReference>
<dbReference type="InterPro" id="IPR000515">
    <property type="entry name" value="MetI-like"/>
</dbReference>
<reference evidence="9 10" key="1">
    <citation type="submission" date="2019-03" db="EMBL/GenBank/DDBJ databases">
        <title>Genomic Encyclopedia of Type Strains, Phase IV (KMG-IV): sequencing the most valuable type-strain genomes for metagenomic binning, comparative biology and taxonomic classification.</title>
        <authorList>
            <person name="Goeker M."/>
        </authorList>
    </citation>
    <scope>NUCLEOTIDE SEQUENCE [LARGE SCALE GENOMIC DNA]</scope>
    <source>
        <strain evidence="9 10">DSM 28697</strain>
    </source>
</reference>
<accession>A0A4R6U8L1</accession>
<comment type="similarity">
    <text evidence="7">Belongs to the binding-protein-dependent transport system permease family.</text>
</comment>
<sequence length="292" mass="33310">MKETTQDRAFGIFVGLTLTVITIIVMYPLVYVLSASFSNPAAILRGELWLWPVEPTFEAYQSVMNNSDIWLGYRNTIIYTVLGTLFNLVLSVLVAYPLSRRDFHGRHVLTLFLVITMFFNGGMIPTYLLIRDLDMLNTIWAVIIPGAVSVYNVIVIRTFFQSIPEEMRESAQLDGCNNIQYLTKILLPLSKPVLAVMVLFYGVSQWNAFFDALIYLTDRGLYPLQLFLREMLIQDQMSEMIGISDATLERHMMRVEGIKYAVVIVASLPMLILYPFLQRFFVKGVMIGSIKG</sequence>
<comment type="caution">
    <text evidence="9">The sequence shown here is derived from an EMBL/GenBank/DDBJ whole genome shotgun (WGS) entry which is preliminary data.</text>
</comment>
<comment type="subcellular location">
    <subcellularLocation>
        <location evidence="1 7">Cell membrane</location>
        <topology evidence="1 7">Multi-pass membrane protein</topology>
    </subcellularLocation>
</comment>
<evidence type="ECO:0000313" key="10">
    <source>
        <dbReference type="Proteomes" id="UP000295632"/>
    </source>
</evidence>